<dbReference type="InterPro" id="IPR000210">
    <property type="entry name" value="BTB/POZ_dom"/>
</dbReference>
<sequence>MNAELVDISHYQLDLRLPRFGYRAPSVSTAVKHNVFNGYRCQGHTMRITLQKMKMRNEDRMVPDHIKATCIFRINQEEEKMSNVSEKGNSDGNVYYLWRFSSKAPISFHLEPVIRILVGFEDTTGLPLRPTSLIALPTYVNSSEFFDVTVNKNLNVEILNATVILSAASPWFKTLFTSGMGDSNSKRVIIRGIHPRIFSKILSYIYSSSYKVQDVDEALETIKAADRIELRSLCNTMFDYLKLNINITNVWSIWELTVDYDSKDTDFLCQEFIRKNLSTLVKNKEWLDLGPGTTIRVLRLRRVLSHALEEDLYNHIVLWRENAKNKVAPKSPNATNPNTANVLATTSQSNLSGIQTPLLTLECIEDFFAEMLELICFDQMSMDFLLNTVETNPAVMHINSCRELIQRAVYLKVP</sequence>
<evidence type="ECO:0000313" key="2">
    <source>
        <dbReference type="EMBL" id="OAD81465.1"/>
    </source>
</evidence>
<dbReference type="CDD" id="cd18186">
    <property type="entry name" value="BTB_POZ_ZBTB_KLHL-like"/>
    <property type="match status" value="1"/>
</dbReference>
<dbReference type="VEuPathDB" id="FungiDB:PHYBLDRAFT_162075"/>
<accession>A0A162YL81</accession>
<gene>
    <name evidence="2" type="ORF">PHYBLDRAFT_162075</name>
</gene>
<dbReference type="SMART" id="SM00225">
    <property type="entry name" value="BTB"/>
    <property type="match status" value="1"/>
</dbReference>
<dbReference type="RefSeq" id="XP_018299505.1">
    <property type="nucleotide sequence ID" value="XM_018434557.1"/>
</dbReference>
<dbReference type="PANTHER" id="PTHR45632">
    <property type="entry name" value="LD33804P"/>
    <property type="match status" value="1"/>
</dbReference>
<reference evidence="3" key="1">
    <citation type="submission" date="2015-06" db="EMBL/GenBank/DDBJ databases">
        <title>Expansion of signal transduction pathways in fungi by whole-genome duplication.</title>
        <authorList>
            <consortium name="DOE Joint Genome Institute"/>
            <person name="Corrochano L.M."/>
            <person name="Kuo A."/>
            <person name="Marcet-Houben M."/>
            <person name="Polaino S."/>
            <person name="Salamov A."/>
            <person name="Villalobos J.M."/>
            <person name="Alvarez M.I."/>
            <person name="Avalos J."/>
            <person name="Benito E.P."/>
            <person name="Benoit I."/>
            <person name="Burger G."/>
            <person name="Camino L.P."/>
            <person name="Canovas D."/>
            <person name="Cerda-Olmedo E."/>
            <person name="Cheng J.-F."/>
            <person name="Dominguez A."/>
            <person name="Elias M."/>
            <person name="Eslava A.P."/>
            <person name="Glaser F."/>
            <person name="Grimwood J."/>
            <person name="Gutierrez G."/>
            <person name="Heitman J."/>
            <person name="Henrissat B."/>
            <person name="Iturriaga E.A."/>
            <person name="Lang B.F."/>
            <person name="Lavin J.L."/>
            <person name="Lee S."/>
            <person name="Li W."/>
            <person name="Lindquist E."/>
            <person name="Lopez-Garcia S."/>
            <person name="Luque E.M."/>
            <person name="Marcos A.T."/>
            <person name="Martin J."/>
            <person name="McCluskey K."/>
            <person name="Medina H.R."/>
            <person name="Miralles-Duran A."/>
            <person name="Miyazaki A."/>
            <person name="Munoz-Torres E."/>
            <person name="Oguiza J.A."/>
            <person name="Ohm R."/>
            <person name="Olmedo M."/>
            <person name="Orejas M."/>
            <person name="Ortiz-Castellanos L."/>
            <person name="Pisabarro A.G."/>
            <person name="Rodriguez-Romero J."/>
            <person name="Ruiz-Herrera J."/>
            <person name="Ruiz-Vazquez R."/>
            <person name="Sanz C."/>
            <person name="Schackwitz W."/>
            <person name="Schmutz J."/>
            <person name="Shahriari M."/>
            <person name="Shelest E."/>
            <person name="Silva-Franco F."/>
            <person name="Soanes D."/>
            <person name="Syed K."/>
            <person name="Tagua V.G."/>
            <person name="Talbot N.J."/>
            <person name="Thon M."/>
            <person name="De vries R.P."/>
            <person name="Wiebenga A."/>
            <person name="Yadav J.S."/>
            <person name="Braun E.L."/>
            <person name="Baker S."/>
            <person name="Garre V."/>
            <person name="Horwitz B."/>
            <person name="Torres-Martinez S."/>
            <person name="Idnurm A."/>
            <person name="Herrera-Estrella A."/>
            <person name="Gabaldon T."/>
            <person name="Grigoriev I.V."/>
        </authorList>
    </citation>
    <scope>NUCLEOTIDE SEQUENCE [LARGE SCALE GENOMIC DNA]</scope>
    <source>
        <strain evidence="3">NRRL 1555(-)</strain>
    </source>
</reference>
<dbReference type="OrthoDB" id="2256373at2759"/>
<dbReference type="Proteomes" id="UP000077315">
    <property type="component" value="Unassembled WGS sequence"/>
</dbReference>
<dbReference type="EMBL" id="KV440971">
    <property type="protein sequence ID" value="OAD81465.1"/>
    <property type="molecule type" value="Genomic_DNA"/>
</dbReference>
<dbReference type="Pfam" id="PF00651">
    <property type="entry name" value="BTB"/>
    <property type="match status" value="1"/>
</dbReference>
<evidence type="ECO:0000313" key="3">
    <source>
        <dbReference type="Proteomes" id="UP000077315"/>
    </source>
</evidence>
<dbReference type="InParanoid" id="A0A162YL81"/>
<organism evidence="2 3">
    <name type="scientific">Phycomyces blakesleeanus (strain ATCC 8743b / DSM 1359 / FGSC 10004 / NBRC 33097 / NRRL 1555)</name>
    <dbReference type="NCBI Taxonomy" id="763407"/>
    <lineage>
        <taxon>Eukaryota</taxon>
        <taxon>Fungi</taxon>
        <taxon>Fungi incertae sedis</taxon>
        <taxon>Mucoromycota</taxon>
        <taxon>Mucoromycotina</taxon>
        <taxon>Mucoromycetes</taxon>
        <taxon>Mucorales</taxon>
        <taxon>Phycomycetaceae</taxon>
        <taxon>Phycomyces</taxon>
    </lineage>
</organism>
<dbReference type="SUPFAM" id="SSF54695">
    <property type="entry name" value="POZ domain"/>
    <property type="match status" value="1"/>
</dbReference>
<dbReference type="PROSITE" id="PS50097">
    <property type="entry name" value="BTB"/>
    <property type="match status" value="1"/>
</dbReference>
<keyword evidence="3" id="KW-1185">Reference proteome</keyword>
<name>A0A162YL81_PHYB8</name>
<dbReference type="Gene3D" id="1.25.40.420">
    <property type="match status" value="1"/>
</dbReference>
<feature type="domain" description="BTB" evidence="1">
    <location>
        <begin position="146"/>
        <end position="214"/>
    </location>
</feature>
<dbReference type="GeneID" id="28995463"/>
<protein>
    <recommendedName>
        <fullName evidence="1">BTB domain-containing protein</fullName>
    </recommendedName>
</protein>
<dbReference type="Gene3D" id="3.30.710.10">
    <property type="entry name" value="Potassium Channel Kv1.1, Chain A"/>
    <property type="match status" value="1"/>
</dbReference>
<dbReference type="AlphaFoldDB" id="A0A162YL81"/>
<dbReference type="InterPro" id="IPR011333">
    <property type="entry name" value="SKP1/BTB/POZ_sf"/>
</dbReference>
<proteinExistence type="predicted"/>
<dbReference type="CDD" id="cd14733">
    <property type="entry name" value="BACK"/>
    <property type="match status" value="1"/>
</dbReference>
<dbReference type="STRING" id="763407.A0A162YL81"/>
<evidence type="ECO:0000259" key="1">
    <source>
        <dbReference type="PROSITE" id="PS50097"/>
    </source>
</evidence>